<keyword evidence="2" id="KW-0503">Monooxygenase</keyword>
<dbReference type="PANTHER" id="PTHR37811:SF2">
    <property type="entry name" value="ABM DOMAIN-CONTAINING PROTEIN"/>
    <property type="match status" value="1"/>
</dbReference>
<dbReference type="GO" id="GO:0004497">
    <property type="term" value="F:monooxygenase activity"/>
    <property type="evidence" value="ECO:0007669"/>
    <property type="project" value="UniProtKB-KW"/>
</dbReference>
<evidence type="ECO:0000259" key="1">
    <source>
        <dbReference type="PROSITE" id="PS51725"/>
    </source>
</evidence>
<name>A0A3E1NMH4_9BACT</name>
<dbReference type="Pfam" id="PF03992">
    <property type="entry name" value="ABM"/>
    <property type="match status" value="1"/>
</dbReference>
<sequence length="119" mass="13948">MFAVIFEVQPKEHLRQQYLDIAASLKPLLEQIDGFIAIERFESLVNPGKILSLSYWRDEAAITAWRNTELHRMAQEKGREEIFSDYHLRIAAVVRDYGMFSREQAPADSNQYHHTQPEQ</sequence>
<gene>
    <name evidence="2" type="ORF">DXN05_06515</name>
</gene>
<comment type="caution">
    <text evidence="2">The sequence shown here is derived from an EMBL/GenBank/DDBJ whole genome shotgun (WGS) entry which is preliminary data.</text>
</comment>
<dbReference type="PANTHER" id="PTHR37811">
    <property type="entry name" value="BLL5343 PROTEIN"/>
    <property type="match status" value="1"/>
</dbReference>
<dbReference type="Gene3D" id="3.30.70.100">
    <property type="match status" value="1"/>
</dbReference>
<dbReference type="InterPro" id="IPR007138">
    <property type="entry name" value="ABM_dom"/>
</dbReference>
<accession>A0A3E1NMH4</accession>
<feature type="domain" description="ABM" evidence="1">
    <location>
        <begin position="2"/>
        <end position="91"/>
    </location>
</feature>
<organism evidence="2 3">
    <name type="scientific">Deminuibacter soli</name>
    <dbReference type="NCBI Taxonomy" id="2291815"/>
    <lineage>
        <taxon>Bacteria</taxon>
        <taxon>Pseudomonadati</taxon>
        <taxon>Bacteroidota</taxon>
        <taxon>Chitinophagia</taxon>
        <taxon>Chitinophagales</taxon>
        <taxon>Chitinophagaceae</taxon>
        <taxon>Deminuibacter</taxon>
    </lineage>
</organism>
<evidence type="ECO:0000313" key="2">
    <source>
        <dbReference type="EMBL" id="RFM29129.1"/>
    </source>
</evidence>
<dbReference type="PROSITE" id="PS51725">
    <property type="entry name" value="ABM"/>
    <property type="match status" value="1"/>
</dbReference>
<keyword evidence="2" id="KW-0560">Oxidoreductase</keyword>
<proteinExistence type="predicted"/>
<dbReference type="OrthoDB" id="9798439at2"/>
<dbReference type="InterPro" id="IPR011008">
    <property type="entry name" value="Dimeric_a/b-barrel"/>
</dbReference>
<dbReference type="SUPFAM" id="SSF54909">
    <property type="entry name" value="Dimeric alpha+beta barrel"/>
    <property type="match status" value="1"/>
</dbReference>
<dbReference type="AlphaFoldDB" id="A0A3E1NMH4"/>
<keyword evidence="3" id="KW-1185">Reference proteome</keyword>
<evidence type="ECO:0000313" key="3">
    <source>
        <dbReference type="Proteomes" id="UP000261284"/>
    </source>
</evidence>
<protein>
    <submittedName>
        <fullName evidence="2">Antibiotic biosynthesis monooxygenase</fullName>
    </submittedName>
</protein>
<reference evidence="2 3" key="1">
    <citation type="submission" date="2018-08" db="EMBL/GenBank/DDBJ databases">
        <title>Chitinophagaceae sp. K23C18032701, a novel bacterium isolated from forest soil.</title>
        <authorList>
            <person name="Wang C."/>
        </authorList>
    </citation>
    <scope>NUCLEOTIDE SEQUENCE [LARGE SCALE GENOMIC DNA]</scope>
    <source>
        <strain evidence="2 3">K23C18032701</strain>
    </source>
</reference>
<dbReference type="Proteomes" id="UP000261284">
    <property type="component" value="Unassembled WGS sequence"/>
</dbReference>
<dbReference type="EMBL" id="QTJU01000002">
    <property type="protein sequence ID" value="RFM29129.1"/>
    <property type="molecule type" value="Genomic_DNA"/>
</dbReference>
<dbReference type="InterPro" id="IPR052936">
    <property type="entry name" value="Jasmonate_Hydroxylase-like"/>
</dbReference>